<evidence type="ECO:0000313" key="3">
    <source>
        <dbReference type="EMBL" id="SEW43744.1"/>
    </source>
</evidence>
<dbReference type="Pfam" id="PF03703">
    <property type="entry name" value="bPH_2"/>
    <property type="match status" value="1"/>
</dbReference>
<keyword evidence="1" id="KW-1133">Transmembrane helix</keyword>
<dbReference type="STRING" id="364200.SAMN04488515_3116"/>
<keyword evidence="1" id="KW-0812">Transmembrane</keyword>
<proteinExistence type="predicted"/>
<dbReference type="NCBIfam" id="NF040894">
    <property type="entry name" value="puhB_PGC"/>
    <property type="match status" value="1"/>
</dbReference>
<dbReference type="EMBL" id="FOIZ01000002">
    <property type="protein sequence ID" value="SEW43744.1"/>
    <property type="molecule type" value="Genomic_DNA"/>
</dbReference>
<evidence type="ECO:0000313" key="4">
    <source>
        <dbReference type="Proteomes" id="UP000199167"/>
    </source>
</evidence>
<organism evidence="3 4">
    <name type="scientific">Cognatiyoonia koreensis</name>
    <dbReference type="NCBI Taxonomy" id="364200"/>
    <lineage>
        <taxon>Bacteria</taxon>
        <taxon>Pseudomonadati</taxon>
        <taxon>Pseudomonadota</taxon>
        <taxon>Alphaproteobacteria</taxon>
        <taxon>Rhodobacterales</taxon>
        <taxon>Paracoccaceae</taxon>
        <taxon>Cognatiyoonia</taxon>
    </lineage>
</organism>
<feature type="transmembrane region" description="Helical" evidence="1">
    <location>
        <begin position="74"/>
        <end position="95"/>
    </location>
</feature>
<evidence type="ECO:0000256" key="1">
    <source>
        <dbReference type="SAM" id="Phobius"/>
    </source>
</evidence>
<name>A0A1I0RR22_9RHOB</name>
<protein>
    <submittedName>
        <fullName evidence="3">PH domain-containing protein</fullName>
    </submittedName>
</protein>
<gene>
    <name evidence="3" type="ORF">SAMN04488515_3116</name>
</gene>
<feature type="transmembrane region" description="Helical" evidence="1">
    <location>
        <begin position="44"/>
        <end position="62"/>
    </location>
</feature>
<dbReference type="RefSeq" id="WP_089996735.1">
    <property type="nucleotide sequence ID" value="NZ_FOIZ01000002.1"/>
</dbReference>
<dbReference type="InterPro" id="IPR005182">
    <property type="entry name" value="YdbS-like_PH"/>
</dbReference>
<reference evidence="3 4" key="1">
    <citation type="submission" date="2016-10" db="EMBL/GenBank/DDBJ databases">
        <authorList>
            <person name="de Groot N.N."/>
        </authorList>
    </citation>
    <scope>NUCLEOTIDE SEQUENCE [LARGE SCALE GENOMIC DNA]</scope>
    <source>
        <strain evidence="3 4">DSM 17925</strain>
    </source>
</reference>
<dbReference type="AlphaFoldDB" id="A0A1I0RR22"/>
<dbReference type="InterPro" id="IPR054839">
    <property type="entry name" value="puhB_PGC"/>
</dbReference>
<feature type="domain" description="YdbS-like PH" evidence="2">
    <location>
        <begin position="96"/>
        <end position="183"/>
    </location>
</feature>
<sequence length="212" mass="23193">MSHDDFNFEPVRGLPEALPEDEYILWQGSPDPGRLAREALGIRWVAGYFLLLVIWRVGVSAAEYPFGIALAHGLPFVVAGLIACGIIYAIAYVQARSAVYTLTNKRVAMRIGAALTMTLNLPYTWIGNATADVKPSGHGTIAFELIGQDRLSYLMTWPHVRPWKIARTQPALRCIPDAAKVAKLFAEAAETRVAQPQVIRTPQSGHDAVAAE</sequence>
<keyword evidence="4" id="KW-1185">Reference proteome</keyword>
<accession>A0A1I0RR22</accession>
<dbReference type="OrthoDB" id="7345733at2"/>
<evidence type="ECO:0000259" key="2">
    <source>
        <dbReference type="Pfam" id="PF03703"/>
    </source>
</evidence>
<dbReference type="Proteomes" id="UP000199167">
    <property type="component" value="Unassembled WGS sequence"/>
</dbReference>
<keyword evidence="1" id="KW-0472">Membrane</keyword>